<sequence>MDDRPDQDPMVPSSRVIVIPGLLSQRRYLTQPDRRILAVSHGAIGEHTGDGHNRNLVVSFGSESPSSEGPGHNRLSCGAIWRQNRRLEDTYHVSGDTSAAISSIPAAPHGRLESSGSRRFFRSKCRNFRSDGKGTSSKERSQPVTKEAKKARARPKVVRFRTGRGRVGSARSDRARLDKEGSKDAGECGSRWLEGGRMDVDGIWESRMASAWRRKRSVPDVEVGEVNNRKHGNLWAEIPLPLRHFGTGRSRLLDRLDRSLLDRLNQSLLDRSINGFIMGCFSIFQAAPMEVWKKVSKERLLEHVLISLSCLASSAPPLSPDPLSLSLSHGRTPPPPYKPQPLSSLTLYLQPWRVCMADPDVEHGFVYDDQGRTDILGSPFFDVHFGTDETVDGYIDRILYQLFLSIEEHISPRHWYVINRLPTSPTLAIAPTMWAPKIRAPASARFL</sequence>
<evidence type="ECO:0000256" key="1">
    <source>
        <dbReference type="SAM" id="MobiDB-lite"/>
    </source>
</evidence>
<keyword evidence="3" id="KW-1185">Reference proteome</keyword>
<comment type="caution">
    <text evidence="2">The sequence shown here is derived from an EMBL/GenBank/DDBJ whole genome shotgun (WGS) entry which is preliminary data.</text>
</comment>
<organism evidence="2 3">
    <name type="scientific">Dendrobium thyrsiflorum</name>
    <name type="common">Pinecone-like raceme dendrobium</name>
    <name type="synonym">Orchid</name>
    <dbReference type="NCBI Taxonomy" id="117978"/>
    <lineage>
        <taxon>Eukaryota</taxon>
        <taxon>Viridiplantae</taxon>
        <taxon>Streptophyta</taxon>
        <taxon>Embryophyta</taxon>
        <taxon>Tracheophyta</taxon>
        <taxon>Spermatophyta</taxon>
        <taxon>Magnoliopsida</taxon>
        <taxon>Liliopsida</taxon>
        <taxon>Asparagales</taxon>
        <taxon>Orchidaceae</taxon>
        <taxon>Epidendroideae</taxon>
        <taxon>Malaxideae</taxon>
        <taxon>Dendrobiinae</taxon>
        <taxon>Dendrobium</taxon>
    </lineage>
</organism>
<name>A0ABD0V171_DENTH</name>
<dbReference type="Proteomes" id="UP001552299">
    <property type="component" value="Unassembled WGS sequence"/>
</dbReference>
<dbReference type="EMBL" id="JANQDX010000011">
    <property type="protein sequence ID" value="KAL0916446.1"/>
    <property type="molecule type" value="Genomic_DNA"/>
</dbReference>
<reference evidence="2 3" key="1">
    <citation type="journal article" date="2024" name="Plant Biotechnol. J.">
        <title>Dendrobium thyrsiflorum genome and its molecular insights into genes involved in important horticultural traits.</title>
        <authorList>
            <person name="Chen B."/>
            <person name="Wang J.Y."/>
            <person name="Zheng P.J."/>
            <person name="Li K.L."/>
            <person name="Liang Y.M."/>
            <person name="Chen X.F."/>
            <person name="Zhang C."/>
            <person name="Zhao X."/>
            <person name="He X."/>
            <person name="Zhang G.Q."/>
            <person name="Liu Z.J."/>
            <person name="Xu Q."/>
        </authorList>
    </citation>
    <scope>NUCLEOTIDE SEQUENCE [LARGE SCALE GENOMIC DNA]</scope>
    <source>
        <strain evidence="2">GZMU011</strain>
    </source>
</reference>
<gene>
    <name evidence="2" type="ORF">M5K25_013960</name>
</gene>
<dbReference type="AlphaFoldDB" id="A0ABD0V171"/>
<protein>
    <submittedName>
        <fullName evidence="2">Uncharacterized protein</fullName>
    </submittedName>
</protein>
<evidence type="ECO:0000313" key="3">
    <source>
        <dbReference type="Proteomes" id="UP001552299"/>
    </source>
</evidence>
<feature type="compositionally biased region" description="Basic and acidic residues" evidence="1">
    <location>
        <begin position="171"/>
        <end position="183"/>
    </location>
</feature>
<feature type="region of interest" description="Disordered" evidence="1">
    <location>
        <begin position="127"/>
        <end position="183"/>
    </location>
</feature>
<feature type="compositionally biased region" description="Basic residues" evidence="1">
    <location>
        <begin position="151"/>
        <end position="164"/>
    </location>
</feature>
<feature type="compositionally biased region" description="Basic and acidic residues" evidence="1">
    <location>
        <begin position="128"/>
        <end position="150"/>
    </location>
</feature>
<proteinExistence type="predicted"/>
<accession>A0ABD0V171</accession>
<evidence type="ECO:0000313" key="2">
    <source>
        <dbReference type="EMBL" id="KAL0916446.1"/>
    </source>
</evidence>